<proteinExistence type="predicted"/>
<reference evidence="2" key="1">
    <citation type="journal article" date="2023" name="Mol. Phylogenet. Evol.">
        <title>Genome-scale phylogeny and comparative genomics of the fungal order Sordariales.</title>
        <authorList>
            <person name="Hensen N."/>
            <person name="Bonometti L."/>
            <person name="Westerberg I."/>
            <person name="Brannstrom I.O."/>
            <person name="Guillou S."/>
            <person name="Cros-Aarteil S."/>
            <person name="Calhoun S."/>
            <person name="Haridas S."/>
            <person name="Kuo A."/>
            <person name="Mondo S."/>
            <person name="Pangilinan J."/>
            <person name="Riley R."/>
            <person name="LaButti K."/>
            <person name="Andreopoulos B."/>
            <person name="Lipzen A."/>
            <person name="Chen C."/>
            <person name="Yan M."/>
            <person name="Daum C."/>
            <person name="Ng V."/>
            <person name="Clum A."/>
            <person name="Steindorff A."/>
            <person name="Ohm R.A."/>
            <person name="Martin F."/>
            <person name="Silar P."/>
            <person name="Natvig D.O."/>
            <person name="Lalanne C."/>
            <person name="Gautier V."/>
            <person name="Ament-Velasquez S.L."/>
            <person name="Kruys A."/>
            <person name="Hutchinson M.I."/>
            <person name="Powell A.J."/>
            <person name="Barry K."/>
            <person name="Miller A.N."/>
            <person name="Grigoriev I.V."/>
            <person name="Debuchy R."/>
            <person name="Gladieux P."/>
            <person name="Hiltunen Thoren M."/>
            <person name="Johannesson H."/>
        </authorList>
    </citation>
    <scope>NUCLEOTIDE SEQUENCE</scope>
    <source>
        <strain evidence="2">CBS 118394</strain>
    </source>
</reference>
<sequence length="171" mass="18021">MKIATLLTAPLAALVLSTTVSISDALAKVNKDTVTLGAHVGNWNGKPLGTLPIVADSTTLLADIKKGTKAAKATRETLTTTEALNVAASTMELATNVNTTLTNIIAAKRKFDKLALSPVILLNLKLQQQATAEMSEQIIAKVPTGLQAVAEILVKPIEEGFVKAIDVYDLF</sequence>
<evidence type="ECO:0000313" key="2">
    <source>
        <dbReference type="EMBL" id="KAK3318812.1"/>
    </source>
</evidence>
<evidence type="ECO:0000256" key="1">
    <source>
        <dbReference type="SAM" id="SignalP"/>
    </source>
</evidence>
<gene>
    <name evidence="2" type="ORF">B0H66DRAFT_622935</name>
</gene>
<feature type="chain" id="PRO_5042035615" evidence="1">
    <location>
        <begin position="26"/>
        <end position="171"/>
    </location>
</feature>
<dbReference type="Pfam" id="PF12296">
    <property type="entry name" value="HsbA"/>
    <property type="match status" value="1"/>
</dbReference>
<keyword evidence="1" id="KW-0732">Signal</keyword>
<dbReference type="Proteomes" id="UP001283341">
    <property type="component" value="Unassembled WGS sequence"/>
</dbReference>
<keyword evidence="3" id="KW-1185">Reference proteome</keyword>
<dbReference type="Gene3D" id="1.20.1280.140">
    <property type="match status" value="1"/>
</dbReference>
<protein>
    <submittedName>
        <fullName evidence="2">Hydrophobic surface binding protein A-domain-containing protein</fullName>
    </submittedName>
</protein>
<dbReference type="PANTHER" id="PTHR38123">
    <property type="entry name" value="CELL WALL SERINE-THREONINE-RICH GALACTOMANNOPROTEIN MP1 (AFU_ORTHOLOGUE AFUA_4G03240)"/>
    <property type="match status" value="1"/>
</dbReference>
<name>A0AAE0M4D7_9PEZI</name>
<accession>A0AAE0M4D7</accession>
<dbReference type="InterPro" id="IPR021054">
    <property type="entry name" value="Cell_wall_mannoprotein_1"/>
</dbReference>
<dbReference type="AlphaFoldDB" id="A0AAE0M4D7"/>
<evidence type="ECO:0000313" key="3">
    <source>
        <dbReference type="Proteomes" id="UP001283341"/>
    </source>
</evidence>
<dbReference type="PANTHER" id="PTHR38123:SF1">
    <property type="entry name" value="HYDROPHOBIC SURFACE BINDING PROTEIN"/>
    <property type="match status" value="1"/>
</dbReference>
<dbReference type="GO" id="GO:0005576">
    <property type="term" value="C:extracellular region"/>
    <property type="evidence" value="ECO:0007669"/>
    <property type="project" value="TreeGrafter"/>
</dbReference>
<dbReference type="EMBL" id="JAUEDM010000004">
    <property type="protein sequence ID" value="KAK3318812.1"/>
    <property type="molecule type" value="Genomic_DNA"/>
</dbReference>
<organism evidence="2 3">
    <name type="scientific">Apodospora peruviana</name>
    <dbReference type="NCBI Taxonomy" id="516989"/>
    <lineage>
        <taxon>Eukaryota</taxon>
        <taxon>Fungi</taxon>
        <taxon>Dikarya</taxon>
        <taxon>Ascomycota</taxon>
        <taxon>Pezizomycotina</taxon>
        <taxon>Sordariomycetes</taxon>
        <taxon>Sordariomycetidae</taxon>
        <taxon>Sordariales</taxon>
        <taxon>Lasiosphaeriaceae</taxon>
        <taxon>Apodospora</taxon>
    </lineage>
</organism>
<feature type="signal peptide" evidence="1">
    <location>
        <begin position="1"/>
        <end position="25"/>
    </location>
</feature>
<comment type="caution">
    <text evidence="2">The sequence shown here is derived from an EMBL/GenBank/DDBJ whole genome shotgun (WGS) entry which is preliminary data.</text>
</comment>
<reference evidence="2" key="2">
    <citation type="submission" date="2023-06" db="EMBL/GenBank/DDBJ databases">
        <authorList>
            <consortium name="Lawrence Berkeley National Laboratory"/>
            <person name="Haridas S."/>
            <person name="Hensen N."/>
            <person name="Bonometti L."/>
            <person name="Westerberg I."/>
            <person name="Brannstrom I.O."/>
            <person name="Guillou S."/>
            <person name="Cros-Aarteil S."/>
            <person name="Calhoun S."/>
            <person name="Kuo A."/>
            <person name="Mondo S."/>
            <person name="Pangilinan J."/>
            <person name="Riley R."/>
            <person name="Labutti K."/>
            <person name="Andreopoulos B."/>
            <person name="Lipzen A."/>
            <person name="Chen C."/>
            <person name="Yanf M."/>
            <person name="Daum C."/>
            <person name="Ng V."/>
            <person name="Clum A."/>
            <person name="Steindorff A."/>
            <person name="Ohm R."/>
            <person name="Martin F."/>
            <person name="Silar P."/>
            <person name="Natvig D."/>
            <person name="Lalanne C."/>
            <person name="Gautier V."/>
            <person name="Ament-Velasquez S.L."/>
            <person name="Kruys A."/>
            <person name="Hutchinson M.I."/>
            <person name="Powell A.J."/>
            <person name="Barry K."/>
            <person name="Miller A.N."/>
            <person name="Grigoriev I.V."/>
            <person name="Debuchy R."/>
            <person name="Gladieux P."/>
            <person name="Thoren M.H."/>
            <person name="Johannesson H."/>
        </authorList>
    </citation>
    <scope>NUCLEOTIDE SEQUENCE</scope>
    <source>
        <strain evidence="2">CBS 118394</strain>
    </source>
</reference>